<dbReference type="AlphaFoldDB" id="A0A4V2WMT7"/>
<dbReference type="RefSeq" id="WP_131851755.1">
    <property type="nucleotide sequence ID" value="NZ_SKFH01000010.1"/>
</dbReference>
<sequence length="280" mass="30419">MKSFLLLALSALSLGVAAQTDSTARTDSTRPKPQFKLSVNYLSSLHYYGRTDSVPGSGFFPMAEFWVTPNFYVNAAPIFVSNPGQAVQYAGSVSTIGYQKVTKKWIAAAYALKPFYTEEARLVQSALKAQAGASFTRLRKGLNVTLGADVKFSSATDFGATAGIDHLVRIRRGKNLFVIDPSLTVNGGTQQFSRTYTRKNEGNNSFPLPLPGNGGGSSSTVTETARRFTLLSLEASVPLIFVRQHWMLLLTPAYVAPQNLLAGEYGKELLYVTAGVKYTF</sequence>
<dbReference type="EMBL" id="SKFH01000010">
    <property type="protein sequence ID" value="TCZ72832.1"/>
    <property type="molecule type" value="Genomic_DNA"/>
</dbReference>
<reference evidence="2 3" key="1">
    <citation type="submission" date="2019-03" db="EMBL/GenBank/DDBJ databases">
        <authorList>
            <person name="Kim M.K.M."/>
        </authorList>
    </citation>
    <scope>NUCLEOTIDE SEQUENCE [LARGE SCALE GENOMIC DNA]</scope>
    <source>
        <strain evidence="2 3">17J68-15</strain>
    </source>
</reference>
<dbReference type="OrthoDB" id="639440at2"/>
<organism evidence="2 3">
    <name type="scientific">Flaviaesturariibacter aridisoli</name>
    <dbReference type="NCBI Taxonomy" id="2545761"/>
    <lineage>
        <taxon>Bacteria</taxon>
        <taxon>Pseudomonadati</taxon>
        <taxon>Bacteroidota</taxon>
        <taxon>Chitinophagia</taxon>
        <taxon>Chitinophagales</taxon>
        <taxon>Chitinophagaceae</taxon>
        <taxon>Flaviaestuariibacter</taxon>
    </lineage>
</organism>
<comment type="caution">
    <text evidence="2">The sequence shown here is derived from an EMBL/GenBank/DDBJ whole genome shotgun (WGS) entry which is preliminary data.</text>
</comment>
<gene>
    <name evidence="2" type="ORF">E0486_08620</name>
</gene>
<evidence type="ECO:0000313" key="2">
    <source>
        <dbReference type="EMBL" id="TCZ72832.1"/>
    </source>
</evidence>
<proteinExistence type="predicted"/>
<feature type="chain" id="PRO_5020728772" evidence="1">
    <location>
        <begin position="19"/>
        <end position="280"/>
    </location>
</feature>
<evidence type="ECO:0000313" key="3">
    <source>
        <dbReference type="Proteomes" id="UP000295164"/>
    </source>
</evidence>
<name>A0A4V2WMT7_9BACT</name>
<protein>
    <submittedName>
        <fullName evidence="2">Uncharacterized protein</fullName>
    </submittedName>
</protein>
<evidence type="ECO:0000256" key="1">
    <source>
        <dbReference type="SAM" id="SignalP"/>
    </source>
</evidence>
<keyword evidence="1" id="KW-0732">Signal</keyword>
<dbReference type="Proteomes" id="UP000295164">
    <property type="component" value="Unassembled WGS sequence"/>
</dbReference>
<feature type="signal peptide" evidence="1">
    <location>
        <begin position="1"/>
        <end position="18"/>
    </location>
</feature>
<accession>A0A4V2WMT7</accession>
<keyword evidence="3" id="KW-1185">Reference proteome</keyword>